<reference evidence="6" key="1">
    <citation type="submission" date="2021-04" db="EMBL/GenBank/DDBJ databases">
        <title>Sinoanaerobacter chloroacetimidivorans sp. nov., an obligate anaerobic bacterium isolated from anaerobic sludge.</title>
        <authorList>
            <person name="Bao Y."/>
        </authorList>
    </citation>
    <scope>NUCLEOTIDE SEQUENCE</scope>
    <source>
        <strain evidence="6">BAD-6</strain>
    </source>
</reference>
<evidence type="ECO:0000259" key="5">
    <source>
        <dbReference type="Pfam" id="PF25137"/>
    </source>
</evidence>
<dbReference type="SUPFAM" id="SSF56796">
    <property type="entry name" value="Dehydroquinate synthase-like"/>
    <property type="match status" value="1"/>
</dbReference>
<dbReference type="Pfam" id="PF25137">
    <property type="entry name" value="ADH_Fe_C"/>
    <property type="match status" value="1"/>
</dbReference>
<evidence type="ECO:0000259" key="4">
    <source>
        <dbReference type="Pfam" id="PF00465"/>
    </source>
</evidence>
<dbReference type="Proteomes" id="UP000675664">
    <property type="component" value="Unassembled WGS sequence"/>
</dbReference>
<evidence type="ECO:0000256" key="3">
    <source>
        <dbReference type="ARBA" id="ARBA00023027"/>
    </source>
</evidence>
<comment type="caution">
    <text evidence="6">The sequence shown here is derived from an EMBL/GenBank/DDBJ whole genome shotgun (WGS) entry which is preliminary data.</text>
</comment>
<dbReference type="RefSeq" id="WP_227018208.1">
    <property type="nucleotide sequence ID" value="NZ_JAGSND010000005.1"/>
</dbReference>
<dbReference type="PROSITE" id="PS00913">
    <property type="entry name" value="ADH_IRON_1"/>
    <property type="match status" value="1"/>
</dbReference>
<dbReference type="FunFam" id="1.20.1090.10:FF:000001">
    <property type="entry name" value="Aldehyde-alcohol dehydrogenase"/>
    <property type="match status" value="1"/>
</dbReference>
<feature type="domain" description="Alcohol dehydrogenase iron-type/glycerol dehydrogenase GldA" evidence="4">
    <location>
        <begin position="9"/>
        <end position="179"/>
    </location>
</feature>
<evidence type="ECO:0000256" key="2">
    <source>
        <dbReference type="ARBA" id="ARBA00023002"/>
    </source>
</evidence>
<comment type="similarity">
    <text evidence="1">Belongs to the iron-containing alcohol dehydrogenase family.</text>
</comment>
<dbReference type="InterPro" id="IPR018211">
    <property type="entry name" value="ADH_Fe_CS"/>
</dbReference>
<evidence type="ECO:0000313" key="7">
    <source>
        <dbReference type="Proteomes" id="UP000675664"/>
    </source>
</evidence>
<dbReference type="PANTHER" id="PTHR11496:SF102">
    <property type="entry name" value="ALCOHOL DEHYDROGENASE 4"/>
    <property type="match status" value="1"/>
</dbReference>
<accession>A0A8J7VZM1</accession>
<dbReference type="AlphaFoldDB" id="A0A8J7VZM1"/>
<keyword evidence="7" id="KW-1185">Reference proteome</keyword>
<keyword evidence="3" id="KW-0520">NAD</keyword>
<dbReference type="CDD" id="cd08551">
    <property type="entry name" value="Fe-ADH"/>
    <property type="match status" value="1"/>
</dbReference>
<dbReference type="Pfam" id="PF00465">
    <property type="entry name" value="Fe-ADH"/>
    <property type="match status" value="1"/>
</dbReference>
<dbReference type="Gene3D" id="3.40.50.1970">
    <property type="match status" value="1"/>
</dbReference>
<dbReference type="InterPro" id="IPR039697">
    <property type="entry name" value="Alcohol_dehydrogenase_Fe"/>
</dbReference>
<reference evidence="6" key="2">
    <citation type="submission" date="2021-04" db="EMBL/GenBank/DDBJ databases">
        <authorList>
            <person name="Liu J."/>
        </authorList>
    </citation>
    <scope>NUCLEOTIDE SEQUENCE</scope>
    <source>
        <strain evidence="6">BAD-6</strain>
    </source>
</reference>
<sequence length="386" mass="41125">MKDFQYRMPTKIRFGVGISKNIADVCKEYGAKKVFVVTDSMIIKTNILDSVKESFEKANMPYEIYSDIVPDPAIEVVDSTAEILRKSGANLVVAVGGGSPIDAAKSICMLQTNEGSVRDYLFGGSRTVTNPGMPLICVPTTAGSGSEMTAAAVITDNQNQIKLSVTHDYIIPRVALIDPLLHVGMPGFITATTGIDALTHAIEAYVSLNASPVSDAMALQAMRMIGKHLRNAVANGNDIEARSNMAIASSIAATAFFNGGLGVVHGIAQSMGGVAHVPHGVANSLILPYAMARNVVGNLEKFKEIAIALGENVDGLSLREAAEKAPKAVLKLAQDTRVPLKLKDVGVTREHFPAIIEGTMAYRLLAVNPCKLQEKDITEILESAYE</sequence>
<gene>
    <name evidence="6" type="ORF">KCX82_09350</name>
</gene>
<dbReference type="EMBL" id="JAGSND010000005">
    <property type="protein sequence ID" value="MBR0598077.1"/>
    <property type="molecule type" value="Genomic_DNA"/>
</dbReference>
<dbReference type="InterPro" id="IPR056798">
    <property type="entry name" value="ADH_Fe_C"/>
</dbReference>
<protein>
    <submittedName>
        <fullName evidence="6">Iron-containing alcohol dehydrogenase</fullName>
    </submittedName>
</protein>
<dbReference type="PANTHER" id="PTHR11496">
    <property type="entry name" value="ALCOHOL DEHYDROGENASE"/>
    <property type="match status" value="1"/>
</dbReference>
<dbReference type="InterPro" id="IPR001670">
    <property type="entry name" value="ADH_Fe/GldA"/>
</dbReference>
<name>A0A8J7VZM1_9FIRM</name>
<organism evidence="6 7">
    <name type="scientific">Sinanaerobacter chloroacetimidivorans</name>
    <dbReference type="NCBI Taxonomy" id="2818044"/>
    <lineage>
        <taxon>Bacteria</taxon>
        <taxon>Bacillati</taxon>
        <taxon>Bacillota</taxon>
        <taxon>Clostridia</taxon>
        <taxon>Peptostreptococcales</taxon>
        <taxon>Anaerovoracaceae</taxon>
        <taxon>Sinanaerobacter</taxon>
    </lineage>
</organism>
<evidence type="ECO:0000256" key="1">
    <source>
        <dbReference type="ARBA" id="ARBA00007358"/>
    </source>
</evidence>
<dbReference type="FunFam" id="3.40.50.1970:FF:000003">
    <property type="entry name" value="Alcohol dehydrogenase, iron-containing"/>
    <property type="match status" value="1"/>
</dbReference>
<feature type="domain" description="Fe-containing alcohol dehydrogenase-like C-terminal" evidence="5">
    <location>
        <begin position="190"/>
        <end position="385"/>
    </location>
</feature>
<evidence type="ECO:0000313" key="6">
    <source>
        <dbReference type="EMBL" id="MBR0598077.1"/>
    </source>
</evidence>
<proteinExistence type="inferred from homology"/>
<dbReference type="GO" id="GO:0004022">
    <property type="term" value="F:alcohol dehydrogenase (NAD+) activity"/>
    <property type="evidence" value="ECO:0007669"/>
    <property type="project" value="UniProtKB-ARBA"/>
</dbReference>
<keyword evidence="2" id="KW-0560">Oxidoreductase</keyword>
<dbReference type="GO" id="GO:0046872">
    <property type="term" value="F:metal ion binding"/>
    <property type="evidence" value="ECO:0007669"/>
    <property type="project" value="InterPro"/>
</dbReference>
<dbReference type="Gene3D" id="1.20.1090.10">
    <property type="entry name" value="Dehydroquinate synthase-like - alpha domain"/>
    <property type="match status" value="1"/>
</dbReference>